<reference evidence="5" key="2">
    <citation type="journal article" date="2014" name="ISME J.">
        <title>Microbial stratification in low pH oxic and suboxic macroscopic growths along an acid mine drainage.</title>
        <authorList>
            <person name="Mendez-Garcia C."/>
            <person name="Mesa V."/>
            <person name="Sprenger R.R."/>
            <person name="Richter M."/>
            <person name="Diez M.S."/>
            <person name="Solano J."/>
            <person name="Bargiela R."/>
            <person name="Golyshina O.V."/>
            <person name="Manteca A."/>
            <person name="Ramos J.L."/>
            <person name="Gallego J.R."/>
            <person name="Llorente I."/>
            <person name="Martins Dos Santos V.A."/>
            <person name="Jensen O.N."/>
            <person name="Pelaez A.I."/>
            <person name="Sanchez J."/>
            <person name="Ferrer M."/>
        </authorList>
    </citation>
    <scope>NUCLEOTIDE SEQUENCE</scope>
</reference>
<dbReference type="InterPro" id="IPR001375">
    <property type="entry name" value="Peptidase_S9_cat"/>
</dbReference>
<dbReference type="GO" id="GO:0006508">
    <property type="term" value="P:proteolysis"/>
    <property type="evidence" value="ECO:0007669"/>
    <property type="project" value="InterPro"/>
</dbReference>
<name>T1B8E5_9ZZZZ</name>
<dbReference type="PRINTS" id="PR00862">
    <property type="entry name" value="PROLIGOPTASE"/>
</dbReference>
<dbReference type="Gene3D" id="2.130.10.120">
    <property type="entry name" value="Prolyl oligopeptidase, N-terminal domain"/>
    <property type="match status" value="1"/>
</dbReference>
<dbReference type="PANTHER" id="PTHR42881:SF2">
    <property type="entry name" value="PROLYL ENDOPEPTIDASE"/>
    <property type="match status" value="1"/>
</dbReference>
<feature type="non-terminal residue" evidence="5">
    <location>
        <position position="202"/>
    </location>
</feature>
<dbReference type="Gene3D" id="3.40.50.1820">
    <property type="entry name" value="alpha/beta hydrolase"/>
    <property type="match status" value="1"/>
</dbReference>
<dbReference type="InterPro" id="IPR029058">
    <property type="entry name" value="AB_hydrolase_fold"/>
</dbReference>
<organism evidence="5">
    <name type="scientific">mine drainage metagenome</name>
    <dbReference type="NCBI Taxonomy" id="410659"/>
    <lineage>
        <taxon>unclassified sequences</taxon>
        <taxon>metagenomes</taxon>
        <taxon>ecological metagenomes</taxon>
    </lineage>
</organism>
<evidence type="ECO:0000313" key="5">
    <source>
        <dbReference type="EMBL" id="EQD49299.1"/>
    </source>
</evidence>
<dbReference type="EMBL" id="AUZX01010075">
    <property type="protein sequence ID" value="EQD49299.1"/>
    <property type="molecule type" value="Genomic_DNA"/>
</dbReference>
<dbReference type="PROSITE" id="PS00708">
    <property type="entry name" value="PRO_ENDOPEP_SER"/>
    <property type="match status" value="1"/>
</dbReference>
<gene>
    <name evidence="5" type="ORF">B1A_13744</name>
</gene>
<comment type="caution">
    <text evidence="5">The sequence shown here is derived from an EMBL/GenBank/DDBJ whole genome shotgun (WGS) entry which is preliminary data.</text>
</comment>
<dbReference type="InterPro" id="IPR002471">
    <property type="entry name" value="Pept_S9_AS"/>
</dbReference>
<evidence type="ECO:0000256" key="2">
    <source>
        <dbReference type="ARBA" id="ARBA00011897"/>
    </source>
</evidence>
<dbReference type="InterPro" id="IPR051167">
    <property type="entry name" value="Prolyl_oligopep/macrocyclase"/>
</dbReference>
<dbReference type="AlphaFoldDB" id="T1B8E5"/>
<dbReference type="GO" id="GO:0070012">
    <property type="term" value="F:oligopeptidase activity"/>
    <property type="evidence" value="ECO:0007669"/>
    <property type="project" value="TreeGrafter"/>
</dbReference>
<dbReference type="Pfam" id="PF00326">
    <property type="entry name" value="Peptidase_S9"/>
    <property type="match status" value="1"/>
</dbReference>
<reference evidence="5" key="1">
    <citation type="submission" date="2013-08" db="EMBL/GenBank/DDBJ databases">
        <authorList>
            <person name="Mendez C."/>
            <person name="Richter M."/>
            <person name="Ferrer M."/>
            <person name="Sanchez J."/>
        </authorList>
    </citation>
    <scope>NUCLEOTIDE SEQUENCE</scope>
</reference>
<dbReference type="PANTHER" id="PTHR42881">
    <property type="entry name" value="PROLYL ENDOPEPTIDASE"/>
    <property type="match status" value="1"/>
</dbReference>
<feature type="domain" description="Peptidase S9 prolyl oligopeptidase catalytic" evidence="4">
    <location>
        <begin position="80"/>
        <end position="196"/>
    </location>
</feature>
<dbReference type="SUPFAM" id="SSF53474">
    <property type="entry name" value="alpha/beta-Hydrolases"/>
    <property type="match status" value="1"/>
</dbReference>
<evidence type="ECO:0000259" key="4">
    <source>
        <dbReference type="Pfam" id="PF00326"/>
    </source>
</evidence>
<dbReference type="EC" id="3.4.21.26" evidence="2"/>
<accession>T1B8E5</accession>
<comment type="catalytic activity">
    <reaction evidence="1">
        <text>Hydrolysis of Pro-|-Xaa &gt;&gt; Ala-|-Xaa in oligopeptides.</text>
        <dbReference type="EC" id="3.4.21.26"/>
    </reaction>
</comment>
<protein>
    <recommendedName>
        <fullName evidence="2">prolyl oligopeptidase</fullName>
        <ecNumber evidence="2">3.4.21.26</ecNumber>
    </recommendedName>
</protein>
<dbReference type="InterPro" id="IPR002470">
    <property type="entry name" value="Peptidase_S9A"/>
</dbReference>
<evidence type="ECO:0000256" key="1">
    <source>
        <dbReference type="ARBA" id="ARBA00001070"/>
    </source>
</evidence>
<evidence type="ECO:0000256" key="3">
    <source>
        <dbReference type="ARBA" id="ARBA00022801"/>
    </source>
</evidence>
<dbReference type="GO" id="GO:0005829">
    <property type="term" value="C:cytosol"/>
    <property type="evidence" value="ECO:0007669"/>
    <property type="project" value="TreeGrafter"/>
</dbReference>
<sequence>VPQGNLPGTTVRNDATRSVFEPAVDFAASGYRTRQVFYRSKDGTKVPMFIVSARDVKLDGRNPTILYGYGGFDITITPEFDPMLPVWLELGGVYAVPNLRGGGVYGEKWHHAGMLGNKQNVFNDFAWAAKYLIAQGYTSSKHLGIQGYSNGGLLTGASITERPSLFGAAYIGHGVLDMLRYQYFSGGALWAPEYGLSSNPKA</sequence>
<proteinExistence type="predicted"/>
<feature type="non-terminal residue" evidence="5">
    <location>
        <position position="1"/>
    </location>
</feature>
<dbReference type="GO" id="GO:0004252">
    <property type="term" value="F:serine-type endopeptidase activity"/>
    <property type="evidence" value="ECO:0007669"/>
    <property type="project" value="UniProtKB-EC"/>
</dbReference>
<keyword evidence="3 5" id="KW-0378">Hydrolase</keyword>